<gene>
    <name evidence="9" type="ordered locus">Tresu_2295</name>
</gene>
<dbReference type="MEROPS" id="I87.001"/>
<organism evidence="9 10">
    <name type="scientific">Treponema succinifaciens (strain ATCC 33096 / DSM 2489 / 6091)</name>
    <dbReference type="NCBI Taxonomy" id="869209"/>
    <lineage>
        <taxon>Bacteria</taxon>
        <taxon>Pseudomonadati</taxon>
        <taxon>Spirochaetota</taxon>
        <taxon>Spirochaetia</taxon>
        <taxon>Spirochaetales</taxon>
        <taxon>Treponemataceae</taxon>
        <taxon>Treponema</taxon>
    </lineage>
</organism>
<evidence type="ECO:0000256" key="3">
    <source>
        <dbReference type="ARBA" id="ARBA00022692"/>
    </source>
</evidence>
<dbReference type="eggNOG" id="COG0330">
    <property type="taxonomic scope" value="Bacteria"/>
</dbReference>
<protein>
    <recommendedName>
        <fullName evidence="6">Protein HflC</fullName>
    </recommendedName>
</protein>
<comment type="subcellular location">
    <subcellularLocation>
        <location evidence="1">Membrane</location>
        <topology evidence="1">Single-pass membrane protein</topology>
    </subcellularLocation>
</comment>
<evidence type="ECO:0000256" key="1">
    <source>
        <dbReference type="ARBA" id="ARBA00004167"/>
    </source>
</evidence>
<dbReference type="EMBL" id="CP002631">
    <property type="protein sequence ID" value="AEB15159.1"/>
    <property type="molecule type" value="Genomic_DNA"/>
</dbReference>
<keyword evidence="5 7" id="KW-0472">Membrane</keyword>
<evidence type="ECO:0000256" key="4">
    <source>
        <dbReference type="ARBA" id="ARBA00022989"/>
    </source>
</evidence>
<dbReference type="HOGENOM" id="CLU_059167_1_1_12"/>
<dbReference type="GO" id="GO:0016020">
    <property type="term" value="C:membrane"/>
    <property type="evidence" value="ECO:0007669"/>
    <property type="project" value="UniProtKB-SubCell"/>
</dbReference>
<evidence type="ECO:0000313" key="10">
    <source>
        <dbReference type="Proteomes" id="UP000006852"/>
    </source>
</evidence>
<reference evidence="10" key="2">
    <citation type="submission" date="2011-04" db="EMBL/GenBank/DDBJ databases">
        <title>The complete genome of chromosome of Treponema succinifaciens DSM 2489.</title>
        <authorList>
            <person name="Lucas S."/>
            <person name="Copeland A."/>
            <person name="Lapidus A."/>
            <person name="Bruce D."/>
            <person name="Goodwin L."/>
            <person name="Pitluck S."/>
            <person name="Peters L."/>
            <person name="Kyrpides N."/>
            <person name="Mavromatis K."/>
            <person name="Ivanova N."/>
            <person name="Ovchinnikova G."/>
            <person name="Teshima H."/>
            <person name="Detter J.C."/>
            <person name="Tapia R."/>
            <person name="Han C."/>
            <person name="Land M."/>
            <person name="Hauser L."/>
            <person name="Markowitz V."/>
            <person name="Cheng J.-F."/>
            <person name="Hugenholtz P."/>
            <person name="Woyke T."/>
            <person name="Wu D."/>
            <person name="Gronow S."/>
            <person name="Wellnitz S."/>
            <person name="Brambilla E."/>
            <person name="Klenk H.-P."/>
            <person name="Eisen J.A."/>
        </authorList>
    </citation>
    <scope>NUCLEOTIDE SEQUENCE [LARGE SCALE GENOMIC DNA]</scope>
    <source>
        <strain evidence="10">ATCC 33096 / DSM 2489 / 6091</strain>
    </source>
</reference>
<evidence type="ECO:0000313" key="9">
    <source>
        <dbReference type="EMBL" id="AEB15159.1"/>
    </source>
</evidence>
<dbReference type="SUPFAM" id="SSF117892">
    <property type="entry name" value="Band 7/SPFH domain"/>
    <property type="match status" value="1"/>
</dbReference>
<keyword evidence="4 7" id="KW-1133">Transmembrane helix</keyword>
<reference evidence="9 10" key="1">
    <citation type="journal article" date="2011" name="Stand. Genomic Sci.">
        <title>Complete genome sequence of Treponema succinifaciens type strain (6091).</title>
        <authorList>
            <person name="Han C."/>
            <person name="Gronow S."/>
            <person name="Teshima H."/>
            <person name="Lapidus A."/>
            <person name="Nolan M."/>
            <person name="Lucas S."/>
            <person name="Hammon N."/>
            <person name="Deshpande S."/>
            <person name="Cheng J.F."/>
            <person name="Zeytun A."/>
            <person name="Tapia R."/>
            <person name="Goodwin L."/>
            <person name="Pitluck S."/>
            <person name="Liolios K."/>
            <person name="Pagani I."/>
            <person name="Ivanova N."/>
            <person name="Mavromatis K."/>
            <person name="Mikhailova N."/>
            <person name="Huntemann M."/>
            <person name="Pati A."/>
            <person name="Chen A."/>
            <person name="Palaniappan K."/>
            <person name="Land M."/>
            <person name="Hauser L."/>
            <person name="Brambilla E.M."/>
            <person name="Rohde M."/>
            <person name="Goker M."/>
            <person name="Woyke T."/>
            <person name="Bristow J."/>
            <person name="Eisen J.A."/>
            <person name="Markowitz V."/>
            <person name="Hugenholtz P."/>
            <person name="Kyrpides N.C."/>
            <person name="Klenk H.P."/>
            <person name="Detter J.C."/>
        </authorList>
    </citation>
    <scope>NUCLEOTIDE SEQUENCE [LARGE SCALE GENOMIC DNA]</scope>
    <source>
        <strain evidence="10">ATCC 33096 / DSM 2489 / 6091</strain>
    </source>
</reference>
<dbReference type="PIRSF" id="PIRSF005651">
    <property type="entry name" value="HflC"/>
    <property type="match status" value="1"/>
</dbReference>
<dbReference type="AlphaFoldDB" id="F2NWH0"/>
<dbReference type="GeneID" id="302999409"/>
<dbReference type="RefSeq" id="WP_013702411.1">
    <property type="nucleotide sequence ID" value="NC_015385.1"/>
</dbReference>
<keyword evidence="3 7" id="KW-0812">Transmembrane</keyword>
<feature type="transmembrane region" description="Helical" evidence="7">
    <location>
        <begin position="7"/>
        <end position="29"/>
    </location>
</feature>
<dbReference type="STRING" id="869209.Tresu_2295"/>
<dbReference type="InterPro" id="IPR010200">
    <property type="entry name" value="HflC"/>
</dbReference>
<dbReference type="Pfam" id="PF01145">
    <property type="entry name" value="Band_7"/>
    <property type="match status" value="1"/>
</dbReference>
<dbReference type="NCBIfam" id="TIGR01932">
    <property type="entry name" value="hflC"/>
    <property type="match status" value="1"/>
</dbReference>
<dbReference type="PANTHER" id="PTHR42911:SF1">
    <property type="entry name" value="MODULATOR OF FTSH PROTEASE HFLC"/>
    <property type="match status" value="1"/>
</dbReference>
<dbReference type="KEGG" id="tsu:Tresu_2295"/>
<accession>F2NWH0</accession>
<dbReference type="Gene3D" id="3.30.479.30">
    <property type="entry name" value="Band 7 domain"/>
    <property type="match status" value="1"/>
</dbReference>
<dbReference type="InterPro" id="IPR036013">
    <property type="entry name" value="Band_7/SPFH_dom_sf"/>
</dbReference>
<evidence type="ECO:0000256" key="5">
    <source>
        <dbReference type="ARBA" id="ARBA00023136"/>
    </source>
</evidence>
<proteinExistence type="inferred from homology"/>
<evidence type="ECO:0000259" key="8">
    <source>
        <dbReference type="SMART" id="SM00244"/>
    </source>
</evidence>
<keyword evidence="10" id="KW-1185">Reference proteome</keyword>
<dbReference type="Proteomes" id="UP000006852">
    <property type="component" value="Chromosome"/>
</dbReference>
<evidence type="ECO:0000256" key="6">
    <source>
        <dbReference type="PIRNR" id="PIRNR005651"/>
    </source>
</evidence>
<name>F2NWH0_TRES6</name>
<feature type="domain" description="Band 7" evidence="8">
    <location>
        <begin position="25"/>
        <end position="229"/>
    </location>
</feature>
<dbReference type="PANTHER" id="PTHR42911">
    <property type="entry name" value="MODULATOR OF FTSH PROTEASE HFLC"/>
    <property type="match status" value="1"/>
</dbReference>
<sequence length="334" mass="37899">MAKQNKFYLRLAAFVAAVVILLAAGPFYIVNEGDQAVVTRFGQIVKSCTSTGLYFKIPFLDVVTFYPAKILSLEGDQARIPTKENQFIIVDTTSRWKISDPALFYQSFKTLDAAYNKLSDVIDSSTRTIITRNRLSEIVRSSNLINEEKDSADSNQLAGIEGEDSAEIEALVNVNSNNESVSKGRSALCQEMADDARKMVGEYGIELIDIVPRQIKYSDELTESVYNRMIKERNQVAQAYRSLGEGKKSEWLGKLENEKRTIESEAYRKSEETKGKADAEAAAIYTQSYTRDPKFYEFWKSLESYKNTIGNFDVTYSTKMDYFKYLYSSDGKRQ</sequence>
<comment type="function">
    <text evidence="6">HflC and HflK could regulate a protease.</text>
</comment>
<evidence type="ECO:0000256" key="2">
    <source>
        <dbReference type="ARBA" id="ARBA00007862"/>
    </source>
</evidence>
<dbReference type="InterPro" id="IPR001107">
    <property type="entry name" value="Band_7"/>
</dbReference>
<comment type="similarity">
    <text evidence="2 6">Belongs to the band 7/mec-2 family. HflC subfamily.</text>
</comment>
<dbReference type="SMART" id="SM00244">
    <property type="entry name" value="PHB"/>
    <property type="match status" value="1"/>
</dbReference>
<dbReference type="CDD" id="cd03405">
    <property type="entry name" value="SPFH_HflC"/>
    <property type="match status" value="1"/>
</dbReference>
<dbReference type="OrthoDB" id="9809197at2"/>
<evidence type="ECO:0000256" key="7">
    <source>
        <dbReference type="SAM" id="Phobius"/>
    </source>
</evidence>